<dbReference type="InterPro" id="IPR004843">
    <property type="entry name" value="Calcineurin-like_PHP"/>
</dbReference>
<comment type="caution">
    <text evidence="2">The sequence shown here is derived from an EMBL/GenBank/DDBJ whole genome shotgun (WGS) entry which is preliminary data.</text>
</comment>
<gene>
    <name evidence="2" type="ORF">A2Y62_13545</name>
</gene>
<evidence type="ECO:0000313" key="3">
    <source>
        <dbReference type="Proteomes" id="UP000178943"/>
    </source>
</evidence>
<accession>A0A1F5VXM6</accession>
<feature type="domain" description="Calcineurin-like phosphoesterase" evidence="1">
    <location>
        <begin position="11"/>
        <end position="207"/>
    </location>
</feature>
<sequence>MKPENSNTKYFAAVGDTHGHMHAMVKMLTQWESISGKSLAFVIQAGDFEPHRNNEDVRTMAAPAKYKKAGDFPDYHCGRTNFPWPVYFIGGNHEPYGFLDETPSGNIITENCHYLGRVGTVELSNIKIAGISGIFREEQVPAWRPPVSLIHRKSNKEYIYIIKDEVEKILNYNRTDILIMHQWPNQFSRLIIEILEPRVIICAHEHKKHRDEIILESGKHVSLCCLANVEKGTDSFAIFQITPGQEINEIL</sequence>
<name>A0A1F5VXM6_9BACT</name>
<evidence type="ECO:0000259" key="1">
    <source>
        <dbReference type="Pfam" id="PF00149"/>
    </source>
</evidence>
<dbReference type="PANTHER" id="PTHR12849">
    <property type="entry name" value="RNA LARIAT DEBRANCHING ENZYME"/>
    <property type="match status" value="1"/>
</dbReference>
<dbReference type="InterPro" id="IPR029052">
    <property type="entry name" value="Metallo-depent_PP-like"/>
</dbReference>
<proteinExistence type="predicted"/>
<protein>
    <recommendedName>
        <fullName evidence="1">Calcineurin-like phosphoesterase domain-containing protein</fullName>
    </recommendedName>
</protein>
<dbReference type="SUPFAM" id="SSF56300">
    <property type="entry name" value="Metallo-dependent phosphatases"/>
    <property type="match status" value="1"/>
</dbReference>
<dbReference type="Pfam" id="PF00149">
    <property type="entry name" value="Metallophos"/>
    <property type="match status" value="1"/>
</dbReference>
<evidence type="ECO:0000313" key="2">
    <source>
        <dbReference type="EMBL" id="OGF68158.1"/>
    </source>
</evidence>
<dbReference type="GO" id="GO:0008419">
    <property type="term" value="F:RNA lariat debranching enzyme activity"/>
    <property type="evidence" value="ECO:0007669"/>
    <property type="project" value="TreeGrafter"/>
</dbReference>
<organism evidence="2 3">
    <name type="scientific">Candidatus Fischerbacteria bacterium RBG_13_37_8</name>
    <dbReference type="NCBI Taxonomy" id="1817863"/>
    <lineage>
        <taxon>Bacteria</taxon>
        <taxon>Candidatus Fischeribacteriota</taxon>
    </lineage>
</organism>
<dbReference type="AlphaFoldDB" id="A0A1F5VXM6"/>
<dbReference type="Proteomes" id="UP000178943">
    <property type="component" value="Unassembled WGS sequence"/>
</dbReference>
<dbReference type="PANTHER" id="PTHR12849:SF0">
    <property type="entry name" value="LARIAT DEBRANCHING ENZYME"/>
    <property type="match status" value="1"/>
</dbReference>
<dbReference type="Gene3D" id="3.60.21.10">
    <property type="match status" value="1"/>
</dbReference>
<reference evidence="2 3" key="1">
    <citation type="journal article" date="2016" name="Nat. Commun.">
        <title>Thousands of microbial genomes shed light on interconnected biogeochemical processes in an aquifer system.</title>
        <authorList>
            <person name="Anantharaman K."/>
            <person name="Brown C.T."/>
            <person name="Hug L.A."/>
            <person name="Sharon I."/>
            <person name="Castelle C.J."/>
            <person name="Probst A.J."/>
            <person name="Thomas B.C."/>
            <person name="Singh A."/>
            <person name="Wilkins M.J."/>
            <person name="Karaoz U."/>
            <person name="Brodie E.L."/>
            <person name="Williams K.H."/>
            <person name="Hubbard S.S."/>
            <person name="Banfield J.F."/>
        </authorList>
    </citation>
    <scope>NUCLEOTIDE SEQUENCE [LARGE SCALE GENOMIC DNA]</scope>
</reference>
<dbReference type="EMBL" id="MFGW01000015">
    <property type="protein sequence ID" value="OGF68158.1"/>
    <property type="molecule type" value="Genomic_DNA"/>
</dbReference>
<dbReference type="STRING" id="1817863.A2Y62_13545"/>
<dbReference type="GO" id="GO:0000398">
    <property type="term" value="P:mRNA splicing, via spliceosome"/>
    <property type="evidence" value="ECO:0007669"/>
    <property type="project" value="TreeGrafter"/>
</dbReference>